<comment type="caution">
    <text evidence="5">The sequence shown here is derived from an EMBL/GenBank/DDBJ whole genome shotgun (WGS) entry which is preliminary data.</text>
</comment>
<feature type="compositionally biased region" description="Polar residues" evidence="4">
    <location>
        <begin position="109"/>
        <end position="119"/>
    </location>
</feature>
<dbReference type="EMBL" id="JBBCAQ010000032">
    <property type="protein sequence ID" value="KAK7583911.1"/>
    <property type="molecule type" value="Genomic_DNA"/>
</dbReference>
<feature type="region of interest" description="Disordered" evidence="4">
    <location>
        <begin position="1"/>
        <end position="32"/>
    </location>
</feature>
<evidence type="ECO:0000256" key="4">
    <source>
        <dbReference type="SAM" id="MobiDB-lite"/>
    </source>
</evidence>
<feature type="region of interest" description="Disordered" evidence="4">
    <location>
        <begin position="74"/>
        <end position="193"/>
    </location>
</feature>
<organism evidence="5 6">
    <name type="scientific">Parthenolecanium corni</name>
    <dbReference type="NCBI Taxonomy" id="536013"/>
    <lineage>
        <taxon>Eukaryota</taxon>
        <taxon>Metazoa</taxon>
        <taxon>Ecdysozoa</taxon>
        <taxon>Arthropoda</taxon>
        <taxon>Hexapoda</taxon>
        <taxon>Insecta</taxon>
        <taxon>Pterygota</taxon>
        <taxon>Neoptera</taxon>
        <taxon>Paraneoptera</taxon>
        <taxon>Hemiptera</taxon>
        <taxon>Sternorrhyncha</taxon>
        <taxon>Coccoidea</taxon>
        <taxon>Coccidae</taxon>
        <taxon>Parthenolecanium</taxon>
    </lineage>
</organism>
<gene>
    <name evidence="5" type="ORF">V9T40_004874</name>
</gene>
<dbReference type="Pfam" id="PF07145">
    <property type="entry name" value="PAM2"/>
    <property type="match status" value="1"/>
</dbReference>
<accession>A0AAN9TTX6</accession>
<dbReference type="AlphaFoldDB" id="A0AAN9TTX6"/>
<proteinExistence type="inferred from homology"/>
<dbReference type="GO" id="GO:0045947">
    <property type="term" value="P:negative regulation of translational initiation"/>
    <property type="evidence" value="ECO:0007669"/>
    <property type="project" value="InterPro"/>
</dbReference>
<evidence type="ECO:0000313" key="5">
    <source>
        <dbReference type="EMBL" id="KAK7583911.1"/>
    </source>
</evidence>
<sequence length="193" mass="21173">MKLPSDETPDPTNEDGYLSDDYDPIEIMPAPIRDGDFSEYEWMEHEEEFNSQVLRELEEEELMEQCLVAMLDDEESQVQGNGTTTSNNARNTNENTNSSSSVNGLSDSVHNMSISANGVRNNAPSDNPNNSFPSSRPRFTVQSRLHRGPTNGNASNVGDSKESTLNPDAKEFVPLSQNTTTSPTASENANVPS</sequence>
<keyword evidence="3" id="KW-0810">Translation regulation</keyword>
<keyword evidence="6" id="KW-1185">Reference proteome</keyword>
<dbReference type="InterPro" id="IPR009818">
    <property type="entry name" value="PAM2_motif"/>
</dbReference>
<name>A0AAN9TTX6_9HEMI</name>
<keyword evidence="2" id="KW-0832">Ubl conjugation</keyword>
<evidence type="ECO:0000313" key="6">
    <source>
        <dbReference type="Proteomes" id="UP001367676"/>
    </source>
</evidence>
<dbReference type="GO" id="GO:0000900">
    <property type="term" value="F:mRNA regulatory element binding translation repressor activity"/>
    <property type="evidence" value="ECO:0007669"/>
    <property type="project" value="InterPro"/>
</dbReference>
<evidence type="ECO:0008006" key="7">
    <source>
        <dbReference type="Google" id="ProtNLM"/>
    </source>
</evidence>
<reference evidence="5 6" key="1">
    <citation type="submission" date="2024-03" db="EMBL/GenBank/DDBJ databases">
        <title>Adaptation during the transition from Ophiocordyceps entomopathogen to insect associate is accompanied by gene loss and intensified selection.</title>
        <authorList>
            <person name="Ward C.M."/>
            <person name="Onetto C.A."/>
            <person name="Borneman A.R."/>
        </authorList>
    </citation>
    <scope>NUCLEOTIDE SEQUENCE [LARGE SCALE GENOMIC DNA]</scope>
    <source>
        <strain evidence="5">AWRI1</strain>
        <tissue evidence="5">Single Adult Female</tissue>
    </source>
</reference>
<feature type="compositionally biased region" description="Low complexity" evidence="4">
    <location>
        <begin position="81"/>
        <end position="108"/>
    </location>
</feature>
<feature type="compositionally biased region" description="Acidic residues" evidence="4">
    <location>
        <begin position="7"/>
        <end position="24"/>
    </location>
</feature>
<dbReference type="PANTHER" id="PTHR13154:SF6">
    <property type="entry name" value="GEO05078P1"/>
    <property type="match status" value="1"/>
</dbReference>
<evidence type="ECO:0000256" key="2">
    <source>
        <dbReference type="ARBA" id="ARBA00022843"/>
    </source>
</evidence>
<comment type="similarity">
    <text evidence="1">Belongs to the PAIP2 family.</text>
</comment>
<dbReference type="InterPro" id="IPR040396">
    <property type="entry name" value="PAIP2-like"/>
</dbReference>
<evidence type="ECO:0000256" key="1">
    <source>
        <dbReference type="ARBA" id="ARBA00006858"/>
    </source>
</evidence>
<dbReference type="PANTHER" id="PTHR13154">
    <property type="entry name" value="POLYADENYLATE-BINDING PROTEIN-INTERACTING PROTEIN 2"/>
    <property type="match status" value="1"/>
</dbReference>
<dbReference type="GO" id="GO:0005737">
    <property type="term" value="C:cytoplasm"/>
    <property type="evidence" value="ECO:0007669"/>
    <property type="project" value="TreeGrafter"/>
</dbReference>
<feature type="compositionally biased region" description="Polar residues" evidence="4">
    <location>
        <begin position="175"/>
        <end position="193"/>
    </location>
</feature>
<dbReference type="Proteomes" id="UP001367676">
    <property type="component" value="Unassembled WGS sequence"/>
</dbReference>
<feature type="compositionally biased region" description="Low complexity" evidence="4">
    <location>
        <begin position="120"/>
        <end position="138"/>
    </location>
</feature>
<protein>
    <recommendedName>
        <fullName evidence="7">Ataxin-2 C-terminal domain-containing protein</fullName>
    </recommendedName>
</protein>
<evidence type="ECO:0000256" key="3">
    <source>
        <dbReference type="ARBA" id="ARBA00022845"/>
    </source>
</evidence>
<feature type="compositionally biased region" description="Polar residues" evidence="4">
    <location>
        <begin position="150"/>
        <end position="166"/>
    </location>
</feature>